<dbReference type="Gene3D" id="3.90.550.10">
    <property type="entry name" value="Spore Coat Polysaccharide Biosynthesis Protein SpsA, Chain A"/>
    <property type="match status" value="1"/>
</dbReference>
<dbReference type="SUPFAM" id="SSF53448">
    <property type="entry name" value="Nucleotide-diphospho-sugar transferases"/>
    <property type="match status" value="1"/>
</dbReference>
<dbReference type="AlphaFoldDB" id="A0A5P5X5Q2"/>
<proteinExistence type="predicted"/>
<dbReference type="EMBL" id="MK473651">
    <property type="protein sequence ID" value="QFF90545.1"/>
    <property type="molecule type" value="Genomic_DNA"/>
</dbReference>
<gene>
    <name evidence="1" type="primary">bcbE</name>
</gene>
<name>A0A5P5X5Q2_VIBPH</name>
<accession>A0A5P5X5Q2</accession>
<organism evidence="1">
    <name type="scientific">Vibrio parahaemolyticus</name>
    <dbReference type="NCBI Taxonomy" id="670"/>
    <lineage>
        <taxon>Bacteria</taxon>
        <taxon>Pseudomonadati</taxon>
        <taxon>Pseudomonadota</taxon>
        <taxon>Gammaproteobacteria</taxon>
        <taxon>Vibrionales</taxon>
        <taxon>Vibrionaceae</taxon>
        <taxon>Vibrio</taxon>
    </lineage>
</organism>
<dbReference type="InterPro" id="IPR029044">
    <property type="entry name" value="Nucleotide-diphossugar_trans"/>
</dbReference>
<protein>
    <submittedName>
        <fullName evidence="1">BcbE</fullName>
    </submittedName>
</protein>
<reference evidence="1" key="1">
    <citation type="journal article" date="2019" name="Int. J. Food Microbiol.">
        <title>Developing a novel molecular serotyping system based on capsular polysaccharide synthesis gene clusters of Vibrio parahaemolyticus.</title>
        <authorList>
            <person name="Pang Y."/>
            <person name="Guo X."/>
            <person name="Tian X."/>
            <person name="Liu F."/>
            <person name="Wang L."/>
            <person name="Wu J."/>
            <person name="Zhang S."/>
            <person name="Li S."/>
            <person name="Liu B."/>
        </authorList>
    </citation>
    <scope>NUCLEOTIDE SEQUENCE</scope>
    <source>
        <strain evidence="1">G3554</strain>
    </source>
</reference>
<sequence>MFTLILPVAGRSSRFPNMRPKWLLTMPDGKLMIEKSIENIDLDVFERVVIVCLKEHLEKYTSEEMVLESFFKSSGIKPELVILDEPTSSQSDTIYQAIKRGNIEGAIFIKDCDNLFTCSPEPINSVATIDLNDIELVDAKNKSYVEVDSLDVISNIVEKEVISNYFCCGGYSFRSANDFCKTFESITSESEVYISHVIYKMLMSNEEFIRKTATDYLDWGTLREYRHYCKKHLTVFCDVDGVLLKNGSKFAKSGWKTSGLEANLLKIAELQKDGGLFLILTSSRPESAIEYTVNELAKFGVRVDRCLFGLPHTRRYLINDYSATNPYPSAVAINLERDSETLSHLFDD</sequence>
<evidence type="ECO:0000313" key="1">
    <source>
        <dbReference type="EMBL" id="QFF90545.1"/>
    </source>
</evidence>